<organism evidence="2 3">
    <name type="scientific">Dothistroma septosporum (strain NZE10 / CBS 128990)</name>
    <name type="common">Red band needle blight fungus</name>
    <name type="synonym">Mycosphaerella pini</name>
    <dbReference type="NCBI Taxonomy" id="675120"/>
    <lineage>
        <taxon>Eukaryota</taxon>
        <taxon>Fungi</taxon>
        <taxon>Dikarya</taxon>
        <taxon>Ascomycota</taxon>
        <taxon>Pezizomycotina</taxon>
        <taxon>Dothideomycetes</taxon>
        <taxon>Dothideomycetidae</taxon>
        <taxon>Mycosphaerellales</taxon>
        <taxon>Mycosphaerellaceae</taxon>
        <taxon>Dothistroma</taxon>
    </lineage>
</organism>
<accession>N1Q4Z1</accession>
<protein>
    <submittedName>
        <fullName evidence="2">Uncharacterized protein</fullName>
    </submittedName>
</protein>
<name>N1Q4Z1_DOTSN</name>
<feature type="region of interest" description="Disordered" evidence="1">
    <location>
        <begin position="1"/>
        <end position="208"/>
    </location>
</feature>
<evidence type="ECO:0000313" key="3">
    <source>
        <dbReference type="Proteomes" id="UP000016933"/>
    </source>
</evidence>
<dbReference type="AlphaFoldDB" id="N1Q4Z1"/>
<gene>
    <name evidence="2" type="ORF">DOTSEDRAFT_68765</name>
</gene>
<dbReference type="HOGENOM" id="CLU_103049_0_0_1"/>
<feature type="compositionally biased region" description="Polar residues" evidence="1">
    <location>
        <begin position="84"/>
        <end position="97"/>
    </location>
</feature>
<evidence type="ECO:0000313" key="2">
    <source>
        <dbReference type="EMBL" id="EME50015.1"/>
    </source>
</evidence>
<sequence>MPCTTNNKLHHQQRPSPLARNMPSPRASPAMRPTSPCYKTSSHFDPLQPPTQRPVHSRTKSNQRRAPTESLKLPSLPRFHPANFPSSSQTTPDGTASPQPPVSPRAHQRMYSDAQKQLYFNQREMLSAAARGTSPSQAGKPTSPRLQPLGSPGPVTPLELEAEEGYLLAGARSTSKDTASSAQLVERLIREETRRLRSATQAGQPPSR</sequence>
<feature type="compositionally biased region" description="Polar residues" evidence="1">
    <location>
        <begin position="198"/>
        <end position="208"/>
    </location>
</feature>
<evidence type="ECO:0000256" key="1">
    <source>
        <dbReference type="SAM" id="MobiDB-lite"/>
    </source>
</evidence>
<reference evidence="2 3" key="2">
    <citation type="journal article" date="2012" name="PLoS Pathog.">
        <title>Diverse lifestyles and strategies of plant pathogenesis encoded in the genomes of eighteen Dothideomycetes fungi.</title>
        <authorList>
            <person name="Ohm R.A."/>
            <person name="Feau N."/>
            <person name="Henrissat B."/>
            <person name="Schoch C.L."/>
            <person name="Horwitz B.A."/>
            <person name="Barry K.W."/>
            <person name="Condon B.J."/>
            <person name="Copeland A.C."/>
            <person name="Dhillon B."/>
            <person name="Glaser F."/>
            <person name="Hesse C.N."/>
            <person name="Kosti I."/>
            <person name="LaButti K."/>
            <person name="Lindquist E.A."/>
            <person name="Lucas S."/>
            <person name="Salamov A.A."/>
            <person name="Bradshaw R.E."/>
            <person name="Ciuffetti L."/>
            <person name="Hamelin R.C."/>
            <person name="Kema G.H.J."/>
            <person name="Lawrence C."/>
            <person name="Scott J.A."/>
            <person name="Spatafora J.W."/>
            <person name="Turgeon B.G."/>
            <person name="de Wit P.J.G.M."/>
            <person name="Zhong S."/>
            <person name="Goodwin S.B."/>
            <person name="Grigoriev I.V."/>
        </authorList>
    </citation>
    <scope>NUCLEOTIDE SEQUENCE [LARGE SCALE GENOMIC DNA]</scope>
    <source>
        <strain evidence="3">NZE10 / CBS 128990</strain>
    </source>
</reference>
<dbReference type="EMBL" id="KB446535">
    <property type="protein sequence ID" value="EME50015.1"/>
    <property type="molecule type" value="Genomic_DNA"/>
</dbReference>
<dbReference type="OrthoDB" id="5403157at2759"/>
<dbReference type="Proteomes" id="UP000016933">
    <property type="component" value="Unassembled WGS sequence"/>
</dbReference>
<dbReference type="OMA" id="KPKQHIH"/>
<reference evidence="3" key="1">
    <citation type="journal article" date="2012" name="PLoS Genet.">
        <title>The genomes of the fungal plant pathogens Cladosporium fulvum and Dothistroma septosporum reveal adaptation to different hosts and lifestyles but also signatures of common ancestry.</title>
        <authorList>
            <person name="de Wit P.J.G.M."/>
            <person name="van der Burgt A."/>
            <person name="Oekmen B."/>
            <person name="Stergiopoulos I."/>
            <person name="Abd-Elsalam K.A."/>
            <person name="Aerts A.L."/>
            <person name="Bahkali A.H."/>
            <person name="Beenen H.G."/>
            <person name="Chettri P."/>
            <person name="Cox M.P."/>
            <person name="Datema E."/>
            <person name="de Vries R.P."/>
            <person name="Dhillon B."/>
            <person name="Ganley A.R."/>
            <person name="Griffiths S.A."/>
            <person name="Guo Y."/>
            <person name="Hamelin R.C."/>
            <person name="Henrissat B."/>
            <person name="Kabir M.S."/>
            <person name="Jashni M.K."/>
            <person name="Kema G."/>
            <person name="Klaubauf S."/>
            <person name="Lapidus A."/>
            <person name="Levasseur A."/>
            <person name="Lindquist E."/>
            <person name="Mehrabi R."/>
            <person name="Ohm R.A."/>
            <person name="Owen T.J."/>
            <person name="Salamov A."/>
            <person name="Schwelm A."/>
            <person name="Schijlen E."/>
            <person name="Sun H."/>
            <person name="van den Burg H.A."/>
            <person name="van Ham R.C.H.J."/>
            <person name="Zhang S."/>
            <person name="Goodwin S.B."/>
            <person name="Grigoriev I.V."/>
            <person name="Collemare J."/>
            <person name="Bradshaw R.E."/>
        </authorList>
    </citation>
    <scope>NUCLEOTIDE SEQUENCE [LARGE SCALE GENOMIC DNA]</scope>
    <source>
        <strain evidence="3">NZE10 / CBS 128990</strain>
    </source>
</reference>
<feature type="compositionally biased region" description="Polar residues" evidence="1">
    <location>
        <begin position="172"/>
        <end position="183"/>
    </location>
</feature>
<proteinExistence type="predicted"/>
<dbReference type="eggNOG" id="ENOG502SBZM">
    <property type="taxonomic scope" value="Eukaryota"/>
</dbReference>
<keyword evidence="3" id="KW-1185">Reference proteome</keyword>